<dbReference type="AlphaFoldDB" id="A0A0M0LLK8"/>
<reference evidence="2" key="1">
    <citation type="submission" date="2015-08" db="EMBL/GenBank/DDBJ databases">
        <title>Fjat-10028 dsm 16317.</title>
        <authorList>
            <person name="Liu B."/>
            <person name="Wang J."/>
            <person name="Zhu Y."/>
            <person name="Liu G."/>
            <person name="Chen Q."/>
            <person name="Chen Z."/>
            <person name="Lan J."/>
            <person name="Che J."/>
            <person name="Ge C."/>
            <person name="Shi H."/>
            <person name="Pan Z."/>
            <person name="Liu X."/>
        </authorList>
    </citation>
    <scope>NUCLEOTIDE SEQUENCE [LARGE SCALE GENOMIC DNA]</scope>
    <source>
        <strain evidence="2">DSM 16317</strain>
    </source>
</reference>
<protein>
    <recommendedName>
        <fullName evidence="3">N-acetyltransferase domain-containing protein</fullName>
    </recommendedName>
</protein>
<evidence type="ECO:0008006" key="3">
    <source>
        <dbReference type="Google" id="ProtNLM"/>
    </source>
</evidence>
<dbReference type="Proteomes" id="UP000036867">
    <property type="component" value="Unassembled WGS sequence"/>
</dbReference>
<accession>A0A0M0LLK8</accession>
<dbReference type="EMBL" id="LILB01000001">
    <property type="protein sequence ID" value="KOO51797.1"/>
    <property type="molecule type" value="Genomic_DNA"/>
</dbReference>
<dbReference type="RefSeq" id="WP_053415961.1">
    <property type="nucleotide sequence ID" value="NZ_LILB01000001.1"/>
</dbReference>
<dbReference type="OrthoDB" id="2989048at2"/>
<evidence type="ECO:0000313" key="2">
    <source>
        <dbReference type="Proteomes" id="UP000036867"/>
    </source>
</evidence>
<gene>
    <name evidence="1" type="ORF">AMD00_04985</name>
</gene>
<organism evidence="1 2">
    <name type="scientific">Viridibacillus arvi</name>
    <dbReference type="NCBI Taxonomy" id="263475"/>
    <lineage>
        <taxon>Bacteria</taxon>
        <taxon>Bacillati</taxon>
        <taxon>Bacillota</taxon>
        <taxon>Bacilli</taxon>
        <taxon>Bacillales</taxon>
        <taxon>Caryophanaceae</taxon>
        <taxon>Viridibacillus</taxon>
    </lineage>
</organism>
<keyword evidence="2" id="KW-1185">Reference proteome</keyword>
<dbReference type="GeneID" id="301135458"/>
<evidence type="ECO:0000313" key="1">
    <source>
        <dbReference type="EMBL" id="KOO51797.1"/>
    </source>
</evidence>
<name>A0A0M0LLK8_9BACL</name>
<proteinExistence type="predicted"/>
<comment type="caution">
    <text evidence="1">The sequence shown here is derived from an EMBL/GenBank/DDBJ whole genome shotgun (WGS) entry which is preliminary data.</text>
</comment>
<sequence length="284" mass="32781">MFEVLEVNHTNFYSFKKLLLPAHFKQLEKSENNILGVGAISHTEPVGLLLVNLETSSRVASIFHFVVNAENNEVDIIELLLDKVEELLEVGGFYITDLTLTINQSVEEVQKILLQRAWNTRSAITHKYVAKTQRIQDKDWASLFNRSDNLKVVRWSTTHEDDINQIILNNDPWFPPKFSPLNSSNFIDPEYSFALYDKEDLAGWIICEKVASNMLLCKNIYVRKSATTRLGGMLLIATLIRKIEDLNMFVTFLVEKNNIDMGNIVSRRFKDNIIRKDTLLKFVR</sequence>